<reference evidence="5 7" key="1">
    <citation type="submission" date="2016-02" db="EMBL/GenBank/DDBJ databases">
        <authorList>
            <person name="Holder M.E."/>
            <person name="Ajami N.J."/>
            <person name="Petrosino J.F."/>
        </authorList>
    </citation>
    <scope>NUCLEOTIDE SEQUENCE [LARGE SCALE GENOMIC DNA]</scope>
    <source>
        <strain evidence="5 7">CCUG 32990</strain>
    </source>
</reference>
<dbReference type="PANTHER" id="PTHR43567:SF1">
    <property type="entry name" value="FLAVOREDOXIN"/>
    <property type="match status" value="1"/>
</dbReference>
<evidence type="ECO:0000313" key="8">
    <source>
        <dbReference type="Proteomes" id="UP000215539"/>
    </source>
</evidence>
<sequence>MQTFLPNMFYYGFPVVLLSTVDSEGNQDVTPVSCTWTLGNNAVIGLVRLNQAYENVKQVPEAVFNLPTATMWQQVEGIARYTGKNPVPEQKAAKYTYTDNKFAIGGFTTLPSEKVKPLRIAECPIQAEAEVLRINERDSYAIVELRFLTVHVADDLVMEGNKINPERWHPLIYNFKNYQEVGALLGKNFSIK</sequence>
<reference evidence="6 8" key="2">
    <citation type="submission" date="2017-06" db="EMBL/GenBank/DDBJ databases">
        <authorList>
            <consortium name="Pathogen Informatics"/>
        </authorList>
    </citation>
    <scope>NUCLEOTIDE SEQUENCE [LARGE SCALE GENOMIC DNA]</scope>
    <source>
        <strain evidence="6 8">NCTC12947</strain>
    </source>
</reference>
<keyword evidence="7" id="KW-1185">Reference proteome</keyword>
<gene>
    <name evidence="5" type="ORF">AXF12_09150</name>
    <name evidence="6" type="ORF">SAMEA44541418_02330</name>
</gene>
<evidence type="ECO:0000313" key="5">
    <source>
        <dbReference type="EMBL" id="AMD85663.1"/>
    </source>
</evidence>
<dbReference type="Proteomes" id="UP000215539">
    <property type="component" value="Chromosome 1"/>
</dbReference>
<evidence type="ECO:0000313" key="7">
    <source>
        <dbReference type="Proteomes" id="UP000065822"/>
    </source>
</evidence>
<organism evidence="6 8">
    <name type="scientific">Capnocytophaga haemolytica</name>
    <dbReference type="NCBI Taxonomy" id="45243"/>
    <lineage>
        <taxon>Bacteria</taxon>
        <taxon>Pseudomonadati</taxon>
        <taxon>Bacteroidota</taxon>
        <taxon>Flavobacteriia</taxon>
        <taxon>Flavobacteriales</taxon>
        <taxon>Flavobacteriaceae</taxon>
        <taxon>Capnocytophaga</taxon>
    </lineage>
</organism>
<evidence type="ECO:0000256" key="1">
    <source>
        <dbReference type="ARBA" id="ARBA00001917"/>
    </source>
</evidence>
<protein>
    <submittedName>
        <fullName evidence="6">Flavin reductase like domain</fullName>
    </submittedName>
    <submittedName>
        <fullName evidence="5">Flavoprotein oxygenase</fullName>
    </submittedName>
</protein>
<evidence type="ECO:0000256" key="2">
    <source>
        <dbReference type="ARBA" id="ARBA00022630"/>
    </source>
</evidence>
<dbReference type="InterPro" id="IPR012349">
    <property type="entry name" value="Split_barrel_FMN-bd"/>
</dbReference>
<dbReference type="PANTHER" id="PTHR43567">
    <property type="entry name" value="FLAVOREDOXIN-RELATED-RELATED"/>
    <property type="match status" value="1"/>
</dbReference>
<dbReference type="EMBL" id="CP014227">
    <property type="protein sequence ID" value="AMD85663.1"/>
    <property type="molecule type" value="Genomic_DNA"/>
</dbReference>
<dbReference type="InterPro" id="IPR002563">
    <property type="entry name" value="Flavin_Rdtase-like_dom"/>
</dbReference>
<feature type="domain" description="Flavin reductase like" evidence="4">
    <location>
        <begin position="10"/>
        <end position="181"/>
    </location>
</feature>
<evidence type="ECO:0000256" key="3">
    <source>
        <dbReference type="ARBA" id="ARBA00038054"/>
    </source>
</evidence>
<dbReference type="Pfam" id="PF01613">
    <property type="entry name" value="Flavin_Reduct"/>
    <property type="match status" value="1"/>
</dbReference>
<comment type="cofactor">
    <cofactor evidence="1">
        <name>FMN</name>
        <dbReference type="ChEBI" id="CHEBI:58210"/>
    </cofactor>
</comment>
<dbReference type="RefSeq" id="WP_066430486.1">
    <property type="nucleotide sequence ID" value="NZ_CP014227.1"/>
</dbReference>
<dbReference type="KEGG" id="chg:AXF12_09150"/>
<accession>A0AAX2H3K3</accession>
<dbReference type="Proteomes" id="UP000065822">
    <property type="component" value="Chromosome"/>
</dbReference>
<dbReference type="AlphaFoldDB" id="A0AAX2H3K3"/>
<keyword evidence="2" id="KW-0285">Flavoprotein</keyword>
<dbReference type="GO" id="GO:0010181">
    <property type="term" value="F:FMN binding"/>
    <property type="evidence" value="ECO:0007669"/>
    <property type="project" value="InterPro"/>
</dbReference>
<comment type="similarity">
    <text evidence="3">Belongs to the flavoredoxin family.</text>
</comment>
<evidence type="ECO:0000259" key="4">
    <source>
        <dbReference type="Pfam" id="PF01613"/>
    </source>
</evidence>
<dbReference type="InterPro" id="IPR052174">
    <property type="entry name" value="Flavoredoxin"/>
</dbReference>
<evidence type="ECO:0000313" key="6">
    <source>
        <dbReference type="EMBL" id="SNV16505.1"/>
    </source>
</evidence>
<proteinExistence type="inferred from homology"/>
<dbReference type="EMBL" id="LT906449">
    <property type="protein sequence ID" value="SNV16505.1"/>
    <property type="molecule type" value="Genomic_DNA"/>
</dbReference>
<dbReference type="SUPFAM" id="SSF50475">
    <property type="entry name" value="FMN-binding split barrel"/>
    <property type="match status" value="1"/>
</dbReference>
<dbReference type="Gene3D" id="2.30.110.10">
    <property type="entry name" value="Electron Transport, Fmn-binding Protein, Chain A"/>
    <property type="match status" value="1"/>
</dbReference>
<dbReference type="GO" id="GO:0016646">
    <property type="term" value="F:oxidoreductase activity, acting on the CH-NH group of donors, NAD or NADP as acceptor"/>
    <property type="evidence" value="ECO:0007669"/>
    <property type="project" value="UniProtKB-ARBA"/>
</dbReference>
<name>A0AAX2H3K3_9FLAO</name>